<evidence type="ECO:0000256" key="4">
    <source>
        <dbReference type="ARBA" id="ARBA00022912"/>
    </source>
</evidence>
<dbReference type="PROSITE" id="PS50054">
    <property type="entry name" value="TYR_PHOSPHATASE_DUAL"/>
    <property type="match status" value="1"/>
</dbReference>
<dbReference type="EMBL" id="MBFT01000358">
    <property type="protein sequence ID" value="PVU92569.1"/>
    <property type="molecule type" value="Genomic_DNA"/>
</dbReference>
<dbReference type="Gene3D" id="3.90.190.10">
    <property type="entry name" value="Protein tyrosine phosphatase superfamily"/>
    <property type="match status" value="1"/>
</dbReference>
<evidence type="ECO:0000256" key="3">
    <source>
        <dbReference type="ARBA" id="ARBA00022801"/>
    </source>
</evidence>
<dbReference type="InterPro" id="IPR020422">
    <property type="entry name" value="TYR_PHOSPHATASE_DUAL_dom"/>
</dbReference>
<sequence length="342" mass="38066">MGTFPNFVLQNPMDHIKDGIYVGGTLAESNIEGLKTAGITNIISIVPNFKPSHPKDFEYLIIDELDLPTTNIIQHFNQTTNFIKDSVVQNCKILVHCVAGQSRSVAITAAYFIKENGLSVDKALGLIKENRPQSNPNYGFVEQLNLYIELNFKVDSSEDLYRRFVNSIAHKKFEENGYLENPMIAEDPLLVLQNKQKAQNSIMKPGEGSNQLQVVNNGIIKREIGIKCKKCRRLLLSESNIFEHEAGPGNIGFSYTKVNNFGAEAVGGNMAGKPKNNCSSIFFEPISWIKDIHSGVISGKIMCPKCDTKLGQFSWAGSKCSCGKWVTPSFQIHNSKIDYPRN</sequence>
<keyword evidence="9" id="KW-1185">Reference proteome</keyword>
<dbReference type="GO" id="GO:0004725">
    <property type="term" value="F:protein tyrosine phosphatase activity"/>
    <property type="evidence" value="ECO:0007669"/>
    <property type="project" value="UniProtKB-EC"/>
</dbReference>
<dbReference type="InterPro" id="IPR029021">
    <property type="entry name" value="Prot-tyrosine_phosphatase-like"/>
</dbReference>
<feature type="active site" description="Phosphocysteine intermediate" evidence="5">
    <location>
        <position position="97"/>
    </location>
</feature>
<dbReference type="OrthoDB" id="2017893at2759"/>
<name>A0A2T9YJS4_9FUNG</name>
<accession>A0A2T9YJS4</accession>
<dbReference type="PIRSF" id="PIRSF000941">
    <property type="entry name" value="DUSP12"/>
    <property type="match status" value="1"/>
</dbReference>
<feature type="domain" description="Tyrosine-protein phosphatase" evidence="6">
    <location>
        <begin position="11"/>
        <end position="153"/>
    </location>
</feature>
<comment type="similarity">
    <text evidence="1">Belongs to the protein-tyrosine phosphatase family. Non-receptor class dual specificity subfamily.</text>
</comment>
<comment type="caution">
    <text evidence="8">The sequence shown here is derived from an EMBL/GenBank/DDBJ whole genome shotgun (WGS) entry which is preliminary data.</text>
</comment>
<dbReference type="CDD" id="cd14498">
    <property type="entry name" value="DSP"/>
    <property type="match status" value="1"/>
</dbReference>
<proteinExistence type="inferred from homology"/>
<keyword evidence="3" id="KW-0378">Hydrolase</keyword>
<evidence type="ECO:0000259" key="7">
    <source>
        <dbReference type="PROSITE" id="PS50056"/>
    </source>
</evidence>
<gene>
    <name evidence="8" type="ORF">BB559_003693</name>
</gene>
<feature type="domain" description="Tyrosine specific protein phosphatases" evidence="7">
    <location>
        <begin position="74"/>
        <end position="132"/>
    </location>
</feature>
<dbReference type="InterPro" id="IPR000387">
    <property type="entry name" value="Tyr_Pase_dom"/>
</dbReference>
<protein>
    <recommendedName>
        <fullName evidence="2">protein-tyrosine-phosphatase</fullName>
        <ecNumber evidence="2">3.1.3.48</ecNumber>
    </recommendedName>
</protein>
<reference evidence="8 9" key="1">
    <citation type="journal article" date="2018" name="MBio">
        <title>Comparative Genomics Reveals the Core Gene Toolbox for the Fungus-Insect Symbiosis.</title>
        <authorList>
            <person name="Wang Y."/>
            <person name="Stata M."/>
            <person name="Wang W."/>
            <person name="Stajich J.E."/>
            <person name="White M.M."/>
            <person name="Moncalvo J.M."/>
        </authorList>
    </citation>
    <scope>NUCLEOTIDE SEQUENCE [LARGE SCALE GENOMIC DNA]</scope>
    <source>
        <strain evidence="8 9">AUS-77-4</strain>
    </source>
</reference>
<keyword evidence="4" id="KW-0904">Protein phosphatase</keyword>
<dbReference type="PANTHER" id="PTHR45848">
    <property type="entry name" value="DUAL SPECIFICITY PROTEIN PHOSPHATASE 12 FAMILY MEMBER"/>
    <property type="match status" value="1"/>
</dbReference>
<evidence type="ECO:0000256" key="2">
    <source>
        <dbReference type="ARBA" id="ARBA00013064"/>
    </source>
</evidence>
<dbReference type="SMART" id="SM00195">
    <property type="entry name" value="DSPc"/>
    <property type="match status" value="1"/>
</dbReference>
<organism evidence="8 9">
    <name type="scientific">Furculomyces boomerangus</name>
    <dbReference type="NCBI Taxonomy" id="61424"/>
    <lineage>
        <taxon>Eukaryota</taxon>
        <taxon>Fungi</taxon>
        <taxon>Fungi incertae sedis</taxon>
        <taxon>Zoopagomycota</taxon>
        <taxon>Kickxellomycotina</taxon>
        <taxon>Harpellomycetes</taxon>
        <taxon>Harpellales</taxon>
        <taxon>Harpellaceae</taxon>
        <taxon>Furculomyces</taxon>
    </lineage>
</organism>
<dbReference type="Pfam" id="PF00782">
    <property type="entry name" value="DSPc"/>
    <property type="match status" value="1"/>
</dbReference>
<evidence type="ECO:0000256" key="5">
    <source>
        <dbReference type="PIRSR" id="PIRSR000941-50"/>
    </source>
</evidence>
<dbReference type="SUPFAM" id="SSF52799">
    <property type="entry name" value="(Phosphotyrosine protein) phosphatases II"/>
    <property type="match status" value="1"/>
</dbReference>
<dbReference type="EC" id="3.1.3.48" evidence="2"/>
<dbReference type="GO" id="GO:0008138">
    <property type="term" value="F:protein tyrosine/serine/threonine phosphatase activity"/>
    <property type="evidence" value="ECO:0007669"/>
    <property type="project" value="InterPro"/>
</dbReference>
<dbReference type="PROSITE" id="PS50056">
    <property type="entry name" value="TYR_PHOSPHATASE_2"/>
    <property type="match status" value="1"/>
</dbReference>
<dbReference type="InterPro" id="IPR016278">
    <property type="entry name" value="DUSP12"/>
</dbReference>
<evidence type="ECO:0000256" key="1">
    <source>
        <dbReference type="ARBA" id="ARBA00008601"/>
    </source>
</evidence>
<dbReference type="AlphaFoldDB" id="A0A2T9YJS4"/>
<dbReference type="InterPro" id="IPR000340">
    <property type="entry name" value="Dual-sp_phosphatase_cat-dom"/>
</dbReference>
<dbReference type="STRING" id="61424.A0A2T9YJS4"/>
<evidence type="ECO:0000259" key="6">
    <source>
        <dbReference type="PROSITE" id="PS50054"/>
    </source>
</evidence>
<evidence type="ECO:0000313" key="9">
    <source>
        <dbReference type="Proteomes" id="UP000245699"/>
    </source>
</evidence>
<dbReference type="PANTHER" id="PTHR45848:SF4">
    <property type="entry name" value="DUAL SPECIFICITY PROTEIN PHOSPHATASE 12"/>
    <property type="match status" value="1"/>
</dbReference>
<dbReference type="Proteomes" id="UP000245699">
    <property type="component" value="Unassembled WGS sequence"/>
</dbReference>
<evidence type="ECO:0000313" key="8">
    <source>
        <dbReference type="EMBL" id="PVU92569.1"/>
    </source>
</evidence>